<comment type="function">
    <text evidence="6">Quinone reductase that provides resistance to thiol-specific stress caused by electrophilic quinones.</text>
</comment>
<reference evidence="8 9" key="1">
    <citation type="submission" date="2016-10" db="EMBL/GenBank/DDBJ databases">
        <title>Evaluation of Human, Veterinary and Environmental Mycobacterium chelonae Isolates by Core Genome Phylogenomic Analysis, Targeted Gene Comparison, and Anti-microbial Susceptibility Patterns: A Tale of Mistaken Identities.</title>
        <authorList>
            <person name="Fogelson S.B."/>
            <person name="Camus A.C."/>
            <person name="Lorenz W."/>
            <person name="Vasireddy R."/>
            <person name="Vasireddy S."/>
            <person name="Smith T."/>
            <person name="Brown-Elliott B.A."/>
            <person name="Wallace R.J.Jr."/>
            <person name="Hasan N.A."/>
            <person name="Reischl U."/>
            <person name="Sanchez S."/>
        </authorList>
    </citation>
    <scope>NUCLEOTIDE SEQUENCE [LARGE SCALE GENOMIC DNA]</scope>
    <source>
        <strain evidence="8 9">1559</strain>
    </source>
</reference>
<dbReference type="Proteomes" id="UP000179616">
    <property type="component" value="Unassembled WGS sequence"/>
</dbReference>
<dbReference type="PANTHER" id="PTHR43741">
    <property type="entry name" value="FMN-DEPENDENT NADH-AZOREDUCTASE 1"/>
    <property type="match status" value="1"/>
</dbReference>
<name>A0A1S1L9T2_9MYCO</name>
<dbReference type="PANTHER" id="PTHR43741:SF4">
    <property type="entry name" value="FMN-DEPENDENT NADH:QUINONE OXIDOREDUCTASE"/>
    <property type="match status" value="1"/>
</dbReference>
<evidence type="ECO:0000256" key="6">
    <source>
        <dbReference type="HAMAP-Rule" id="MF_01216"/>
    </source>
</evidence>
<evidence type="ECO:0000313" key="9">
    <source>
        <dbReference type="Proteomes" id="UP000179616"/>
    </source>
</evidence>
<comment type="similarity">
    <text evidence="6">Belongs to the azoreductase type 1 family.</text>
</comment>
<dbReference type="EMBL" id="MLIK01000004">
    <property type="protein sequence ID" value="OHU31034.1"/>
    <property type="molecule type" value="Genomic_DNA"/>
</dbReference>
<comment type="catalytic activity">
    <reaction evidence="6">
        <text>2 a quinone + NADH + H(+) = 2 a 1,4-benzosemiquinone + NAD(+)</text>
        <dbReference type="Rhea" id="RHEA:65952"/>
        <dbReference type="ChEBI" id="CHEBI:15378"/>
        <dbReference type="ChEBI" id="CHEBI:57540"/>
        <dbReference type="ChEBI" id="CHEBI:57945"/>
        <dbReference type="ChEBI" id="CHEBI:132124"/>
        <dbReference type="ChEBI" id="CHEBI:134225"/>
    </reaction>
</comment>
<dbReference type="InterPro" id="IPR003680">
    <property type="entry name" value="Flavodoxin_fold"/>
</dbReference>
<organism evidence="8 9">
    <name type="scientific">Mycobacteroides franklinii</name>
    <dbReference type="NCBI Taxonomy" id="948102"/>
    <lineage>
        <taxon>Bacteria</taxon>
        <taxon>Bacillati</taxon>
        <taxon>Actinomycetota</taxon>
        <taxon>Actinomycetes</taxon>
        <taxon>Mycobacteriales</taxon>
        <taxon>Mycobacteriaceae</taxon>
        <taxon>Mycobacteroides</taxon>
    </lineage>
</organism>
<comment type="subunit">
    <text evidence="6">Homodimer.</text>
</comment>
<keyword evidence="1 6" id="KW-0285">Flavoprotein</keyword>
<dbReference type="GO" id="GO:0016652">
    <property type="term" value="F:oxidoreductase activity, acting on NAD(P)H as acceptor"/>
    <property type="evidence" value="ECO:0007669"/>
    <property type="project" value="UniProtKB-UniRule"/>
</dbReference>
<dbReference type="EC" id="1.7.1.17" evidence="6"/>
<dbReference type="GO" id="GO:0016655">
    <property type="term" value="F:oxidoreductase activity, acting on NAD(P)H, quinone or similar compound as acceptor"/>
    <property type="evidence" value="ECO:0007669"/>
    <property type="project" value="InterPro"/>
</dbReference>
<feature type="binding site" evidence="6">
    <location>
        <position position="10"/>
    </location>
    <ligand>
        <name>FMN</name>
        <dbReference type="ChEBI" id="CHEBI:58210"/>
    </ligand>
</feature>
<proteinExistence type="inferred from homology"/>
<comment type="caution">
    <text evidence="8">The sequence shown here is derived from an EMBL/GenBank/DDBJ whole genome shotgun (WGS) entry which is preliminary data.</text>
</comment>
<gene>
    <name evidence="6" type="primary">azoR</name>
    <name evidence="8" type="ORF">BKG76_04905</name>
</gene>
<evidence type="ECO:0000259" key="7">
    <source>
        <dbReference type="Pfam" id="PF02525"/>
    </source>
</evidence>
<dbReference type="RefSeq" id="WP_070936448.1">
    <property type="nucleotide sequence ID" value="NZ_MLIK01000004.1"/>
</dbReference>
<dbReference type="InterPro" id="IPR050104">
    <property type="entry name" value="FMN-dep_NADH:Q_OxRdtase_AzoR1"/>
</dbReference>
<sequence length="212" mass="23389">MTKLLYIQASPRKSDSKSLQLAAVYLDALRATNPDLDIDVLDLWDTELPAFDGDKAAAKMNVITGAAQNAAGQTAWDEIVTITKRFISADRYLIASPMWNSGIPYRLKHYIDLVHQPGMLWRLDPETGYEGLLEGKQATLALTSGVYAQGVAEPAFGVDHHAAYLRMWLNQAGIQRIDELRFQPSMLTDDPAGDLRKVLSEATHLAAAHGRI</sequence>
<evidence type="ECO:0000256" key="1">
    <source>
        <dbReference type="ARBA" id="ARBA00022630"/>
    </source>
</evidence>
<comment type="catalytic activity">
    <reaction evidence="5">
        <text>N,N-dimethyl-1,4-phenylenediamine + anthranilate + 2 NAD(+) = 2-(4-dimethylaminophenyl)diazenylbenzoate + 2 NADH + 2 H(+)</text>
        <dbReference type="Rhea" id="RHEA:55872"/>
        <dbReference type="ChEBI" id="CHEBI:15378"/>
        <dbReference type="ChEBI" id="CHEBI:15783"/>
        <dbReference type="ChEBI" id="CHEBI:16567"/>
        <dbReference type="ChEBI" id="CHEBI:57540"/>
        <dbReference type="ChEBI" id="CHEBI:57945"/>
        <dbReference type="ChEBI" id="CHEBI:71579"/>
        <dbReference type="EC" id="1.7.1.17"/>
    </reaction>
    <physiologicalReaction direction="right-to-left" evidence="5">
        <dbReference type="Rhea" id="RHEA:55874"/>
    </physiologicalReaction>
</comment>
<keyword evidence="4 6" id="KW-0520">NAD</keyword>
<dbReference type="Pfam" id="PF02525">
    <property type="entry name" value="Flavodoxin_2"/>
    <property type="match status" value="1"/>
</dbReference>
<feature type="binding site" evidence="6">
    <location>
        <begin position="16"/>
        <end position="18"/>
    </location>
    <ligand>
        <name>FMN</name>
        <dbReference type="ChEBI" id="CHEBI:58210"/>
    </ligand>
</feature>
<dbReference type="InterPro" id="IPR029039">
    <property type="entry name" value="Flavoprotein-like_sf"/>
</dbReference>
<comment type="function">
    <text evidence="6">Also exhibits azoreductase activity. Catalyzes the reductive cleavage of the azo bond in aromatic azo compounds to the corresponding amines.</text>
</comment>
<protein>
    <recommendedName>
        <fullName evidence="6">FMN dependent NADH:quinone oxidoreductase</fullName>
        <ecNumber evidence="6">1.6.5.-</ecNumber>
    </recommendedName>
    <alternativeName>
        <fullName evidence="6">Azo-dye reductase</fullName>
    </alternativeName>
    <alternativeName>
        <fullName evidence="6">FMN-dependent NADH-azo compound oxidoreductase</fullName>
    </alternativeName>
    <alternativeName>
        <fullName evidence="6">FMN-dependent NADH-azoreductase</fullName>
        <ecNumber evidence="6">1.7.1.17</ecNumber>
    </alternativeName>
</protein>
<dbReference type="STRING" id="948102.BKG76_04905"/>
<dbReference type="Gene3D" id="3.40.50.360">
    <property type="match status" value="1"/>
</dbReference>
<dbReference type="AlphaFoldDB" id="A0A1S1L9T2"/>
<evidence type="ECO:0000256" key="2">
    <source>
        <dbReference type="ARBA" id="ARBA00022643"/>
    </source>
</evidence>
<comment type="caution">
    <text evidence="6">Lacks conserved residue(s) required for the propagation of feature annotation.</text>
</comment>
<evidence type="ECO:0000256" key="4">
    <source>
        <dbReference type="ARBA" id="ARBA00023027"/>
    </source>
</evidence>
<dbReference type="GO" id="GO:0009055">
    <property type="term" value="F:electron transfer activity"/>
    <property type="evidence" value="ECO:0007669"/>
    <property type="project" value="UniProtKB-UniRule"/>
</dbReference>
<evidence type="ECO:0000313" key="8">
    <source>
        <dbReference type="EMBL" id="OHU31034.1"/>
    </source>
</evidence>
<keyword evidence="3 6" id="KW-0560">Oxidoreductase</keyword>
<keyword evidence="2 6" id="KW-0288">FMN</keyword>
<feature type="domain" description="Flavodoxin-like fold" evidence="7">
    <location>
        <begin position="3"/>
        <end position="192"/>
    </location>
</feature>
<dbReference type="OrthoDB" id="9787136at2"/>
<dbReference type="SUPFAM" id="SSF52218">
    <property type="entry name" value="Flavoproteins"/>
    <property type="match status" value="1"/>
</dbReference>
<comment type="cofactor">
    <cofactor evidence="6">
        <name>FMN</name>
        <dbReference type="ChEBI" id="CHEBI:58210"/>
    </cofactor>
    <text evidence="6">Binds 1 FMN per subunit.</text>
</comment>
<dbReference type="GeneID" id="57166132"/>
<evidence type="ECO:0000256" key="5">
    <source>
        <dbReference type="ARBA" id="ARBA00048542"/>
    </source>
</evidence>
<evidence type="ECO:0000256" key="3">
    <source>
        <dbReference type="ARBA" id="ARBA00023002"/>
    </source>
</evidence>
<dbReference type="GO" id="GO:0010181">
    <property type="term" value="F:FMN binding"/>
    <property type="evidence" value="ECO:0007669"/>
    <property type="project" value="UniProtKB-UniRule"/>
</dbReference>
<dbReference type="EC" id="1.6.5.-" evidence="6"/>
<dbReference type="InterPro" id="IPR023048">
    <property type="entry name" value="NADH:quinone_OxRdtase_FMN_depd"/>
</dbReference>
<accession>A0A1S1L9T2</accession>
<dbReference type="HAMAP" id="MF_01216">
    <property type="entry name" value="Azoreductase_type1"/>
    <property type="match status" value="1"/>
</dbReference>